<feature type="compositionally biased region" description="Polar residues" evidence="1">
    <location>
        <begin position="86"/>
        <end position="95"/>
    </location>
</feature>
<organism evidence="2 3">
    <name type="scientific">Salvia divinorum</name>
    <name type="common">Maria pastora</name>
    <name type="synonym">Diviner's sage</name>
    <dbReference type="NCBI Taxonomy" id="28513"/>
    <lineage>
        <taxon>Eukaryota</taxon>
        <taxon>Viridiplantae</taxon>
        <taxon>Streptophyta</taxon>
        <taxon>Embryophyta</taxon>
        <taxon>Tracheophyta</taxon>
        <taxon>Spermatophyta</taxon>
        <taxon>Magnoliopsida</taxon>
        <taxon>eudicotyledons</taxon>
        <taxon>Gunneridae</taxon>
        <taxon>Pentapetalae</taxon>
        <taxon>asterids</taxon>
        <taxon>lamiids</taxon>
        <taxon>Lamiales</taxon>
        <taxon>Lamiaceae</taxon>
        <taxon>Nepetoideae</taxon>
        <taxon>Mentheae</taxon>
        <taxon>Salviinae</taxon>
        <taxon>Salvia</taxon>
        <taxon>Salvia subgen. Calosphace</taxon>
    </lineage>
</organism>
<dbReference type="Proteomes" id="UP001567538">
    <property type="component" value="Unassembled WGS sequence"/>
</dbReference>
<evidence type="ECO:0000256" key="1">
    <source>
        <dbReference type="SAM" id="MobiDB-lite"/>
    </source>
</evidence>
<protein>
    <submittedName>
        <fullName evidence="2">Protein WVD2-like 6 isoform X3</fullName>
    </submittedName>
</protein>
<evidence type="ECO:0000313" key="2">
    <source>
        <dbReference type="EMBL" id="KAL1562312.1"/>
    </source>
</evidence>
<accession>A0ABD1I0Q6</accession>
<dbReference type="AlphaFoldDB" id="A0ABD1I0Q6"/>
<proteinExistence type="predicted"/>
<evidence type="ECO:0000313" key="3">
    <source>
        <dbReference type="Proteomes" id="UP001567538"/>
    </source>
</evidence>
<gene>
    <name evidence="2" type="ORF">AAHA92_04903</name>
</gene>
<keyword evidence="3" id="KW-1185">Reference proteome</keyword>
<sequence length="166" mass="17746">MMAANPVCGVELENGLHEPLVISENVIGTSNGSLGIEELSGNLEEAVKLEDHFSVSDKEIIQEPVMQPECHSTVTAEALGVKGSSDPKNLKQQKGTGKAKSESVRGKTSALKTKAKSFNERQASDSLKATNVQTVSKHQQHPVAMTSSTSETLPEDLTYVVLIFPS</sequence>
<feature type="region of interest" description="Disordered" evidence="1">
    <location>
        <begin position="80"/>
        <end position="151"/>
    </location>
</feature>
<feature type="compositionally biased region" description="Polar residues" evidence="1">
    <location>
        <begin position="124"/>
        <end position="137"/>
    </location>
</feature>
<name>A0ABD1I0Q6_SALDI</name>
<dbReference type="EMBL" id="JBEAFC010000003">
    <property type="protein sequence ID" value="KAL1562312.1"/>
    <property type="molecule type" value="Genomic_DNA"/>
</dbReference>
<comment type="caution">
    <text evidence="2">The sequence shown here is derived from an EMBL/GenBank/DDBJ whole genome shotgun (WGS) entry which is preliminary data.</text>
</comment>
<reference evidence="2 3" key="1">
    <citation type="submission" date="2024-06" db="EMBL/GenBank/DDBJ databases">
        <title>A chromosome level genome sequence of Diviner's sage (Salvia divinorum).</title>
        <authorList>
            <person name="Ford S.A."/>
            <person name="Ro D.-K."/>
            <person name="Ness R.W."/>
            <person name="Phillips M.A."/>
        </authorList>
    </citation>
    <scope>NUCLEOTIDE SEQUENCE [LARGE SCALE GENOMIC DNA]</scope>
    <source>
        <strain evidence="2">SAF-2024a</strain>
        <tissue evidence="2">Leaf</tissue>
    </source>
</reference>